<evidence type="ECO:0000259" key="3">
    <source>
        <dbReference type="Pfam" id="PF00005"/>
    </source>
</evidence>
<dbReference type="Pfam" id="PF00005">
    <property type="entry name" value="ABC_tran"/>
    <property type="match status" value="1"/>
</dbReference>
<protein>
    <recommendedName>
        <fullName evidence="3">ABC transporter domain-containing protein</fullName>
    </recommendedName>
</protein>
<evidence type="ECO:0000313" key="4">
    <source>
        <dbReference type="EMBL" id="KXN70096.1"/>
    </source>
</evidence>
<dbReference type="PANTHER" id="PTHR19211">
    <property type="entry name" value="ATP-BINDING TRANSPORT PROTEIN-RELATED"/>
    <property type="match status" value="1"/>
</dbReference>
<organism evidence="4 5">
    <name type="scientific">Conidiobolus coronatus (strain ATCC 28846 / CBS 209.66 / NRRL 28638)</name>
    <name type="common">Delacroixia coronata</name>
    <dbReference type="NCBI Taxonomy" id="796925"/>
    <lineage>
        <taxon>Eukaryota</taxon>
        <taxon>Fungi</taxon>
        <taxon>Fungi incertae sedis</taxon>
        <taxon>Zoopagomycota</taxon>
        <taxon>Entomophthoromycotina</taxon>
        <taxon>Entomophthoromycetes</taxon>
        <taxon>Entomophthorales</taxon>
        <taxon>Ancylistaceae</taxon>
        <taxon>Conidiobolus</taxon>
    </lineage>
</organism>
<dbReference type="STRING" id="796925.A0A137P512"/>
<feature type="region of interest" description="Disordered" evidence="2">
    <location>
        <begin position="1"/>
        <end position="31"/>
    </location>
</feature>
<dbReference type="OrthoDB" id="2110130at2759"/>
<dbReference type="AlphaFoldDB" id="A0A137P512"/>
<dbReference type="PANTHER" id="PTHR19211:SF129">
    <property type="entry name" value="ABC TRANSPORTER ATP-BINDING PROTEIN"/>
    <property type="match status" value="1"/>
</dbReference>
<feature type="compositionally biased region" description="Basic residues" evidence="2">
    <location>
        <begin position="8"/>
        <end position="19"/>
    </location>
</feature>
<dbReference type="EMBL" id="KQ964512">
    <property type="protein sequence ID" value="KXN70096.1"/>
    <property type="molecule type" value="Genomic_DNA"/>
</dbReference>
<evidence type="ECO:0000256" key="1">
    <source>
        <dbReference type="ARBA" id="ARBA00022737"/>
    </source>
</evidence>
<evidence type="ECO:0000256" key="2">
    <source>
        <dbReference type="SAM" id="MobiDB-lite"/>
    </source>
</evidence>
<dbReference type="InterPro" id="IPR003439">
    <property type="entry name" value="ABC_transporter-like_ATP-bd"/>
</dbReference>
<reference evidence="4 5" key="1">
    <citation type="journal article" date="2015" name="Genome Biol. Evol.">
        <title>Phylogenomic analyses indicate that early fungi evolved digesting cell walls of algal ancestors of land plants.</title>
        <authorList>
            <person name="Chang Y."/>
            <person name="Wang S."/>
            <person name="Sekimoto S."/>
            <person name="Aerts A.L."/>
            <person name="Choi C."/>
            <person name="Clum A."/>
            <person name="LaButti K.M."/>
            <person name="Lindquist E.A."/>
            <person name="Yee Ngan C."/>
            <person name="Ohm R.A."/>
            <person name="Salamov A.A."/>
            <person name="Grigoriev I.V."/>
            <person name="Spatafora J.W."/>
            <person name="Berbee M.L."/>
        </authorList>
    </citation>
    <scope>NUCLEOTIDE SEQUENCE [LARGE SCALE GENOMIC DNA]</scope>
    <source>
        <strain evidence="4 5">NRRL 28638</strain>
    </source>
</reference>
<dbReference type="SUPFAM" id="SSF52540">
    <property type="entry name" value="P-loop containing nucleoside triphosphate hydrolases"/>
    <property type="match status" value="1"/>
</dbReference>
<dbReference type="InterPro" id="IPR027417">
    <property type="entry name" value="P-loop_NTPase"/>
</dbReference>
<dbReference type="Gene3D" id="3.40.50.300">
    <property type="entry name" value="P-loop containing nucleotide triphosphate hydrolases"/>
    <property type="match status" value="1"/>
</dbReference>
<keyword evidence="1" id="KW-0677">Repeat</keyword>
<proteinExistence type="predicted"/>
<gene>
    <name evidence="4" type="ORF">CONCODRAFT_70898</name>
</gene>
<dbReference type="Proteomes" id="UP000070444">
    <property type="component" value="Unassembled WGS sequence"/>
</dbReference>
<name>A0A137P512_CONC2</name>
<sequence>MGSASAPKAKKGAKAKAGKTSKPDSKSTSETLVTLSNEIDLKDVSITIGDKIVLEHSHLRIKTGTKYGLVGSNGVGKSTLLRVITDYRSGMRGKNARAAALDAEKKYS</sequence>
<feature type="domain" description="ABC transporter" evidence="3">
    <location>
        <begin position="55"/>
        <end position="93"/>
    </location>
</feature>
<dbReference type="InterPro" id="IPR050611">
    <property type="entry name" value="ABCF"/>
</dbReference>
<dbReference type="GO" id="GO:0005524">
    <property type="term" value="F:ATP binding"/>
    <property type="evidence" value="ECO:0007669"/>
    <property type="project" value="InterPro"/>
</dbReference>
<evidence type="ECO:0000313" key="5">
    <source>
        <dbReference type="Proteomes" id="UP000070444"/>
    </source>
</evidence>
<accession>A0A137P512</accession>
<keyword evidence="5" id="KW-1185">Reference proteome</keyword>
<dbReference type="GO" id="GO:0016887">
    <property type="term" value="F:ATP hydrolysis activity"/>
    <property type="evidence" value="ECO:0007669"/>
    <property type="project" value="InterPro"/>
</dbReference>